<comment type="caution">
    <text evidence="4">The sequence shown here is derived from an EMBL/GenBank/DDBJ whole genome shotgun (WGS) entry which is preliminary data.</text>
</comment>
<feature type="domain" description="S-locus glycoprotein" evidence="3">
    <location>
        <begin position="16"/>
        <end position="78"/>
    </location>
</feature>
<dbReference type="Gramene" id="PRQ56325">
    <property type="protein sequence ID" value="PRQ56325"/>
    <property type="gene ID" value="RchiOBHm_Chr1g0334531"/>
</dbReference>
<dbReference type="Proteomes" id="UP000238479">
    <property type="component" value="Chromosome 1"/>
</dbReference>
<dbReference type="InterPro" id="IPR000858">
    <property type="entry name" value="S_locus_glycoprot_dom"/>
</dbReference>
<keyword evidence="1" id="KW-0732">Signal</keyword>
<accession>A0A2P6SCB1</accession>
<keyword evidence="5" id="KW-1185">Reference proteome</keyword>
<dbReference type="EMBL" id="PDCK01000039">
    <property type="protein sequence ID" value="PRQ56325.1"/>
    <property type="molecule type" value="Genomic_DNA"/>
</dbReference>
<protein>
    <submittedName>
        <fullName evidence="4">Putative S-locus glycoprotein</fullName>
    </submittedName>
</protein>
<gene>
    <name evidence="4" type="ORF">RchiOBHm_Chr1g0334531</name>
</gene>
<evidence type="ECO:0000256" key="2">
    <source>
        <dbReference type="ARBA" id="ARBA00023157"/>
    </source>
</evidence>
<evidence type="ECO:0000256" key="1">
    <source>
        <dbReference type="ARBA" id="ARBA00022729"/>
    </source>
</evidence>
<evidence type="ECO:0000259" key="3">
    <source>
        <dbReference type="Pfam" id="PF00954"/>
    </source>
</evidence>
<evidence type="ECO:0000313" key="5">
    <source>
        <dbReference type="Proteomes" id="UP000238479"/>
    </source>
</evidence>
<dbReference type="Pfam" id="PF00954">
    <property type="entry name" value="S_locus_glycop"/>
    <property type="match status" value="1"/>
</dbReference>
<evidence type="ECO:0000313" key="4">
    <source>
        <dbReference type="EMBL" id="PRQ56325.1"/>
    </source>
</evidence>
<proteinExistence type="predicted"/>
<name>A0A2P6SCB1_ROSCH</name>
<dbReference type="AlphaFoldDB" id="A0A2P6SCB1"/>
<organism evidence="4 5">
    <name type="scientific">Rosa chinensis</name>
    <name type="common">China rose</name>
    <dbReference type="NCBI Taxonomy" id="74649"/>
    <lineage>
        <taxon>Eukaryota</taxon>
        <taxon>Viridiplantae</taxon>
        <taxon>Streptophyta</taxon>
        <taxon>Embryophyta</taxon>
        <taxon>Tracheophyta</taxon>
        <taxon>Spermatophyta</taxon>
        <taxon>Magnoliopsida</taxon>
        <taxon>eudicotyledons</taxon>
        <taxon>Gunneridae</taxon>
        <taxon>Pentapetalae</taxon>
        <taxon>rosids</taxon>
        <taxon>fabids</taxon>
        <taxon>Rosales</taxon>
        <taxon>Rosaceae</taxon>
        <taxon>Rosoideae</taxon>
        <taxon>Rosoideae incertae sedis</taxon>
        <taxon>Rosa</taxon>
    </lineage>
</organism>
<keyword evidence="2" id="KW-1015">Disulfide bond</keyword>
<dbReference type="GO" id="GO:0048544">
    <property type="term" value="P:recognition of pollen"/>
    <property type="evidence" value="ECO:0007669"/>
    <property type="project" value="InterPro"/>
</dbReference>
<sequence length="85" mass="9401">MNLTDGGLPIQGKSYLMRIDADGIFRLYSYDLKQEGHWSIEWPSSPNRCSPKGVCGINSYCVTMGAAIDCRCLPRFKSVNPGNQA</sequence>
<reference evidence="4 5" key="1">
    <citation type="journal article" date="2018" name="Nat. Genet.">
        <title>The Rosa genome provides new insights in the design of modern roses.</title>
        <authorList>
            <person name="Bendahmane M."/>
        </authorList>
    </citation>
    <scope>NUCLEOTIDE SEQUENCE [LARGE SCALE GENOMIC DNA]</scope>
    <source>
        <strain evidence="5">cv. Old Blush</strain>
    </source>
</reference>